<feature type="transmembrane region" description="Helical" evidence="2">
    <location>
        <begin position="70"/>
        <end position="91"/>
    </location>
</feature>
<dbReference type="GeneID" id="71852337"/>
<evidence type="ECO:0000259" key="3">
    <source>
        <dbReference type="Pfam" id="PF26224"/>
    </source>
</evidence>
<name>A0ABD5NUR5_9EURY</name>
<sequence length="175" mass="18298">MGDEPRDESVSTAIDGDSDRATSDDDDRASASATAGRDRSTTGNAFGWWLALLSPLVVPWVVVTTTARTLVFPWGMTTPATGSLTTLPAYVGATSGLPTHLEMWPLAVVCYVLGVVWAGGARYGADRRVTAGLFVLAAIAIAWLASGLGVGPQRQAIPLGSIHLLALATWAYVRA</sequence>
<protein>
    <submittedName>
        <fullName evidence="4">TIGR04206 family protein</fullName>
    </submittedName>
</protein>
<proteinExistence type="predicted"/>
<evidence type="ECO:0000313" key="5">
    <source>
        <dbReference type="Proteomes" id="UP001595821"/>
    </source>
</evidence>
<dbReference type="Pfam" id="PF26224">
    <property type="entry name" value="DUF8050"/>
    <property type="match status" value="1"/>
</dbReference>
<organism evidence="4 5">
    <name type="scientific">Natribaculum luteum</name>
    <dbReference type="NCBI Taxonomy" id="1586232"/>
    <lineage>
        <taxon>Archaea</taxon>
        <taxon>Methanobacteriati</taxon>
        <taxon>Methanobacteriota</taxon>
        <taxon>Stenosarchaea group</taxon>
        <taxon>Halobacteria</taxon>
        <taxon>Halobacteriales</taxon>
        <taxon>Natrialbaceae</taxon>
        <taxon>Natribaculum</taxon>
    </lineage>
</organism>
<keyword evidence="2" id="KW-0812">Transmembrane</keyword>
<dbReference type="RefSeq" id="WP_246971359.1">
    <property type="nucleotide sequence ID" value="NZ_CP095397.1"/>
</dbReference>
<dbReference type="Proteomes" id="UP001595821">
    <property type="component" value="Unassembled WGS sequence"/>
</dbReference>
<evidence type="ECO:0000313" key="4">
    <source>
        <dbReference type="EMBL" id="MFC4245525.1"/>
    </source>
</evidence>
<feature type="transmembrane region" description="Helical" evidence="2">
    <location>
        <begin position="156"/>
        <end position="173"/>
    </location>
</feature>
<gene>
    <name evidence="4" type="ORF">ACFOZ7_00655</name>
</gene>
<feature type="region of interest" description="Disordered" evidence="1">
    <location>
        <begin position="1"/>
        <end position="40"/>
    </location>
</feature>
<feature type="domain" description="DUF8050" evidence="3">
    <location>
        <begin position="30"/>
        <end position="174"/>
    </location>
</feature>
<evidence type="ECO:0000256" key="2">
    <source>
        <dbReference type="SAM" id="Phobius"/>
    </source>
</evidence>
<feature type="transmembrane region" description="Helical" evidence="2">
    <location>
        <begin position="46"/>
        <end position="63"/>
    </location>
</feature>
<reference evidence="4 5" key="1">
    <citation type="journal article" date="2014" name="Int. J. Syst. Evol. Microbiol.">
        <title>Complete genome sequence of Corynebacterium casei LMG S-19264T (=DSM 44701T), isolated from a smear-ripened cheese.</title>
        <authorList>
            <consortium name="US DOE Joint Genome Institute (JGI-PGF)"/>
            <person name="Walter F."/>
            <person name="Albersmeier A."/>
            <person name="Kalinowski J."/>
            <person name="Ruckert C."/>
        </authorList>
    </citation>
    <scope>NUCLEOTIDE SEQUENCE [LARGE SCALE GENOMIC DNA]</scope>
    <source>
        <strain evidence="4 5">IBRC-M 10912</strain>
    </source>
</reference>
<dbReference type="InterPro" id="IPR058363">
    <property type="entry name" value="DUF8050"/>
</dbReference>
<dbReference type="AlphaFoldDB" id="A0ABD5NUR5"/>
<keyword evidence="2" id="KW-0472">Membrane</keyword>
<comment type="caution">
    <text evidence="4">The sequence shown here is derived from an EMBL/GenBank/DDBJ whole genome shotgun (WGS) entry which is preliminary data.</text>
</comment>
<evidence type="ECO:0000256" key="1">
    <source>
        <dbReference type="SAM" id="MobiDB-lite"/>
    </source>
</evidence>
<feature type="transmembrane region" description="Helical" evidence="2">
    <location>
        <begin position="103"/>
        <end position="119"/>
    </location>
</feature>
<dbReference type="EMBL" id="JBHSDJ010000002">
    <property type="protein sequence ID" value="MFC4245525.1"/>
    <property type="molecule type" value="Genomic_DNA"/>
</dbReference>
<keyword evidence="2" id="KW-1133">Transmembrane helix</keyword>
<feature type="transmembrane region" description="Helical" evidence="2">
    <location>
        <begin position="131"/>
        <end position="150"/>
    </location>
</feature>
<accession>A0ABD5NUR5</accession>